<dbReference type="OrthoDB" id="9757976at2"/>
<evidence type="ECO:0000259" key="2">
    <source>
        <dbReference type="Pfam" id="PF02514"/>
    </source>
</evidence>
<dbReference type="CDD" id="cd10150">
    <property type="entry name" value="CobN_like"/>
    <property type="match status" value="1"/>
</dbReference>
<evidence type="ECO:0000313" key="3">
    <source>
        <dbReference type="EMBL" id="CCG42009.1"/>
    </source>
</evidence>
<dbReference type="NCBIfam" id="TIGR02257">
    <property type="entry name" value="cobalto_cobN"/>
    <property type="match status" value="1"/>
</dbReference>
<accession>H8FUH1</accession>
<dbReference type="RefSeq" id="WP_002729585.1">
    <property type="nucleotide sequence ID" value="NZ_CAHP01000024.1"/>
</dbReference>
<dbReference type="GO" id="GO:0051116">
    <property type="term" value="F:cobaltochelatase activity"/>
    <property type="evidence" value="ECO:0007669"/>
    <property type="project" value="UniProtKB-UniRule"/>
</dbReference>
<feature type="domain" description="CobN/magnesium chelatase" evidence="2">
    <location>
        <begin position="136"/>
        <end position="1214"/>
    </location>
</feature>
<protein>
    <recommendedName>
        <fullName evidence="1">Cobaltochelatase subunit CobN</fullName>
        <ecNumber evidence="1">6.6.1.2</ecNumber>
    </recommendedName>
</protein>
<keyword evidence="4" id="KW-1185">Reference proteome</keyword>
<dbReference type="InterPro" id="IPR003672">
    <property type="entry name" value="CobN/Mg_chltase"/>
</dbReference>
<name>H8FUH1_MAGML</name>
<dbReference type="GO" id="GO:0009236">
    <property type="term" value="P:cobalamin biosynthetic process"/>
    <property type="evidence" value="ECO:0007669"/>
    <property type="project" value="UniProtKB-UniRule"/>
</dbReference>
<dbReference type="Proteomes" id="UP000004169">
    <property type="component" value="Unassembled WGS sequence"/>
</dbReference>
<dbReference type="eggNOG" id="COG1429">
    <property type="taxonomic scope" value="Bacteria"/>
</dbReference>
<dbReference type="EC" id="6.6.1.2" evidence="1"/>
<dbReference type="InterPro" id="IPR011953">
    <property type="entry name" value="Cobalto_CobN"/>
</dbReference>
<dbReference type="Pfam" id="PF02514">
    <property type="entry name" value="CobN-Mg_chel"/>
    <property type="match status" value="1"/>
</dbReference>
<evidence type="ECO:0000313" key="4">
    <source>
        <dbReference type="Proteomes" id="UP000004169"/>
    </source>
</evidence>
<gene>
    <name evidence="3" type="primary">cobN</name>
    <name evidence="3" type="ORF">PHAMO_300002</name>
</gene>
<evidence type="ECO:0000256" key="1">
    <source>
        <dbReference type="NCBIfam" id="TIGR02257"/>
    </source>
</evidence>
<dbReference type="PANTHER" id="PTHR44119:SF4">
    <property type="entry name" value="AEROBIC COBALTOCHELATASE SUBUNIT COBN"/>
    <property type="match status" value="1"/>
</dbReference>
<dbReference type="STRING" id="1150626.PHAMO_300002"/>
<keyword evidence="3" id="KW-0436">Ligase</keyword>
<dbReference type="AlphaFoldDB" id="H8FUH1"/>
<dbReference type="EMBL" id="CAHP01000024">
    <property type="protein sequence ID" value="CCG42009.1"/>
    <property type="molecule type" value="Genomic_DNA"/>
</dbReference>
<organism evidence="3 4">
    <name type="scientific">Magnetospirillum molischianum DSM 120</name>
    <dbReference type="NCBI Taxonomy" id="1150626"/>
    <lineage>
        <taxon>Bacteria</taxon>
        <taxon>Pseudomonadati</taxon>
        <taxon>Pseudomonadota</taxon>
        <taxon>Alphaproteobacteria</taxon>
        <taxon>Rhodospirillales</taxon>
        <taxon>Rhodospirillaceae</taxon>
        <taxon>Magnetospirillum</taxon>
    </lineage>
</organism>
<reference evidence="3 4" key="1">
    <citation type="journal article" date="2012" name="J. Bacteriol.">
        <title>Draft Genome Sequence of the Purple Photosynthetic Bacterium Phaeospirillum molischianum DSM120, a Particularly Versatile Bacterium.</title>
        <authorList>
            <person name="Duquesne K."/>
            <person name="Prima V."/>
            <person name="Ji B."/>
            <person name="Rouy Z."/>
            <person name="Medigue C."/>
            <person name="Talla E."/>
            <person name="Sturgis J.N."/>
        </authorList>
    </citation>
    <scope>NUCLEOTIDE SEQUENCE [LARGE SCALE GENOMIC DNA]</scope>
    <source>
        <strain evidence="4">DSM120</strain>
    </source>
</reference>
<proteinExistence type="predicted"/>
<sequence>MHLLAVQAGTLPDGNDAVDLGQSPAEIVVLSAADTDLACLAQAWRGGPAGLRLANLMRLGHNLSVDLYVEQVIERARLVVVRLLGGRAYWPYGVEQIAAAARRKGIAVAFLPGSSEPDPDLTEASTLAPDAVERLWRYLLHGGPDNARAFLAYAGSLIGRPAAWVEPRPLPPAGRHCSDPADDRPRALLVFYRALVLAADLAAIEALIAALRAEGMAVTALFVHSLKDPVGAGLVRAEIAETPPDIVLNVTGFAVSAPGRAAAGPFGPADCPVLQVILAGDTEAGWRAGRGGLGPRDLAMNVSLPEIDGRILARAVSFKALVRDEATECDIAHHAPVADRIVFTARLAANWARLRRTPAVDRRVALILANYPHRDGRLGNGVGLDTPAAAAAILRAMAGAGYDVAGAPEDGQTLIARLLGGVTNSGRAGREVRETLSLSDYVAWFETLSAPVRAAVTDAWGPPQHDPWFLFAEQGFALPVLRFGGVAVAVQPARASEADAARRYHDADLPPPHRYLAFYLWLRQSFAANAVIHLGKHGTLEWLPGKAVALSADCFPEVALGPLPHLYPFIVNDPGEGTQAKRRAGAVIIDHLTPPLTRAETYGPLRELERLVDEYYEAAGLDPRRLAVLRREILSLSAVAGLEADLGIRADDDPDAALKKLDNHLCELKELQIRDGLHIFGQAPEGTQRDTLLVALARVRRGAGPEAESLTRALARDLGLEFDPLDCCAADPWCGPRPAALEGICDDPWRSVGDTVERLEALALALVVGTYSCSSDWSRTQAVLDWIETVLRPTVAACGPAEMSALLAGLDGRFVAPGPSGAPTRGRPDVLPTGRNFFSIDPRTMPTPAAWALVWKSVSLLLERHLQDHGDWPRVMAVTAWGTSAMRTGGDDLAQALALMGVRPYWEIGSGRVSGYEILPSGVLDRPRVDVTLRVSGLFRDAFPSLIDLFDAAVRAVAALDEPPSVNPLAARVSADRARLEASGLSAEEAARRAAYRVFGARPGAYGSGLEPLIEGRGWGEREDLAAAYIAWGGWAYGGGADPEAGQALFADRLAAVEAVVQNQDNREHDLLDSAEYALFEGGLAAAVEAAAGRPPVVYHPDHSRPDSPRINTLDEEIARIVRGRMVNPKWIAGVMRHGYKGAAEMAAGVEYLLAFAATTRAVKDHHFELVAQAYLKDEAVSAFLAEVNPAALDDIRVALRTAFERGLWRSRDNRIYDLFVEEFRPPC</sequence>
<comment type="caution">
    <text evidence="3">The sequence shown here is derived from an EMBL/GenBank/DDBJ whole genome shotgun (WGS) entry which is preliminary data.</text>
</comment>
<dbReference type="PANTHER" id="PTHR44119">
    <property type="entry name" value="MAGNESIUM-CHELATASE SUBUNIT CHLH, CHLOROPLASTIC"/>
    <property type="match status" value="1"/>
</dbReference>